<keyword evidence="9" id="KW-0902">Two-component regulatory system</keyword>
<keyword evidence="4" id="KW-0808">Transferase</keyword>
<evidence type="ECO:0000256" key="9">
    <source>
        <dbReference type="ARBA" id="ARBA00023012"/>
    </source>
</evidence>
<evidence type="ECO:0000256" key="6">
    <source>
        <dbReference type="ARBA" id="ARBA00022777"/>
    </source>
</evidence>
<dbReference type="InterPro" id="IPR035965">
    <property type="entry name" value="PAS-like_dom_sf"/>
</dbReference>
<dbReference type="PRINTS" id="PR01033">
    <property type="entry name" value="PHYTOCHROME"/>
</dbReference>
<dbReference type="PANTHER" id="PTHR43065">
    <property type="entry name" value="SENSOR HISTIDINE KINASE"/>
    <property type="match status" value="1"/>
</dbReference>
<dbReference type="Pfam" id="PF08446">
    <property type="entry name" value="PAS_2"/>
    <property type="match status" value="1"/>
</dbReference>
<organism evidence="12 13">
    <name type="scientific">Olivibacter oleidegradans</name>
    <dbReference type="NCBI Taxonomy" id="760123"/>
    <lineage>
        <taxon>Bacteria</taxon>
        <taxon>Pseudomonadati</taxon>
        <taxon>Bacteroidota</taxon>
        <taxon>Sphingobacteriia</taxon>
        <taxon>Sphingobacteriales</taxon>
        <taxon>Sphingobacteriaceae</taxon>
        <taxon>Olivibacter</taxon>
    </lineage>
</organism>
<feature type="domain" description="Phytochrome chromophore attachment site" evidence="11">
    <location>
        <begin position="138"/>
        <end position="300"/>
    </location>
</feature>
<dbReference type="Gene3D" id="3.30.450.20">
    <property type="entry name" value="PAS domain"/>
    <property type="match status" value="1"/>
</dbReference>
<dbReference type="Proteomes" id="UP001589774">
    <property type="component" value="Unassembled WGS sequence"/>
</dbReference>
<keyword evidence="13" id="KW-1185">Reference proteome</keyword>
<dbReference type="InterPro" id="IPR016132">
    <property type="entry name" value="Phyto_chromo_attachment"/>
</dbReference>
<evidence type="ECO:0000256" key="7">
    <source>
        <dbReference type="ARBA" id="ARBA00022840"/>
    </source>
</evidence>
<evidence type="ECO:0000313" key="12">
    <source>
        <dbReference type="EMBL" id="MFC0318284.1"/>
    </source>
</evidence>
<dbReference type="PANTHER" id="PTHR43065:SF10">
    <property type="entry name" value="PEROXIDE STRESS-ACTIVATED HISTIDINE KINASE MAK3"/>
    <property type="match status" value="1"/>
</dbReference>
<dbReference type="Pfam" id="PF01590">
    <property type="entry name" value="GAF"/>
    <property type="match status" value="1"/>
</dbReference>
<keyword evidence="5" id="KW-0547">Nucleotide-binding</keyword>
<dbReference type="Gene3D" id="3.30.450.270">
    <property type="match status" value="1"/>
</dbReference>
<keyword evidence="10" id="KW-0675">Receptor</keyword>
<keyword evidence="3" id="KW-0716">Sensory transduction</keyword>
<protein>
    <submittedName>
        <fullName evidence="12">GAF domain-containing protein</fullName>
    </submittedName>
</protein>
<dbReference type="InterPro" id="IPR013654">
    <property type="entry name" value="PAS_2"/>
</dbReference>
<dbReference type="PROSITE" id="PS50046">
    <property type="entry name" value="PHYTOCHROME_2"/>
    <property type="match status" value="1"/>
</dbReference>
<evidence type="ECO:0000256" key="3">
    <source>
        <dbReference type="ARBA" id="ARBA00022606"/>
    </source>
</evidence>
<keyword evidence="1" id="KW-0600">Photoreceptor protein</keyword>
<evidence type="ECO:0000256" key="10">
    <source>
        <dbReference type="ARBA" id="ARBA00023170"/>
    </source>
</evidence>
<dbReference type="InterPro" id="IPR013515">
    <property type="entry name" value="Phytochrome_cen-reg"/>
</dbReference>
<reference evidence="12 13" key="1">
    <citation type="submission" date="2024-09" db="EMBL/GenBank/DDBJ databases">
        <authorList>
            <person name="Sun Q."/>
            <person name="Mori K."/>
        </authorList>
    </citation>
    <scope>NUCLEOTIDE SEQUENCE [LARGE SCALE GENOMIC DNA]</scope>
    <source>
        <strain evidence="12 13">CCM 7765</strain>
    </source>
</reference>
<evidence type="ECO:0000256" key="8">
    <source>
        <dbReference type="ARBA" id="ARBA00022991"/>
    </source>
</evidence>
<dbReference type="SMART" id="SM00065">
    <property type="entry name" value="GAF"/>
    <property type="match status" value="1"/>
</dbReference>
<proteinExistence type="predicted"/>
<name>A0ABV6HI66_9SPHI</name>
<dbReference type="EMBL" id="JBHLWO010000001">
    <property type="protein sequence ID" value="MFC0318284.1"/>
    <property type="molecule type" value="Genomic_DNA"/>
</dbReference>
<dbReference type="InterPro" id="IPR029016">
    <property type="entry name" value="GAF-like_dom_sf"/>
</dbReference>
<dbReference type="InterPro" id="IPR003018">
    <property type="entry name" value="GAF"/>
</dbReference>
<comment type="caution">
    <text evidence="12">The sequence shown here is derived from an EMBL/GenBank/DDBJ whole genome shotgun (WGS) entry which is preliminary data.</text>
</comment>
<accession>A0ABV6HI66</accession>
<keyword evidence="7" id="KW-0067">ATP-binding</keyword>
<dbReference type="InterPro" id="IPR043150">
    <property type="entry name" value="Phytochrome_PHY_sf"/>
</dbReference>
<evidence type="ECO:0000256" key="1">
    <source>
        <dbReference type="ARBA" id="ARBA00022543"/>
    </source>
</evidence>
<keyword evidence="8" id="KW-0157">Chromophore</keyword>
<dbReference type="InterPro" id="IPR001294">
    <property type="entry name" value="Phytochrome"/>
</dbReference>
<dbReference type="SUPFAM" id="SSF55785">
    <property type="entry name" value="PYP-like sensor domain (PAS domain)"/>
    <property type="match status" value="1"/>
</dbReference>
<evidence type="ECO:0000259" key="11">
    <source>
        <dbReference type="PROSITE" id="PS50046"/>
    </source>
</evidence>
<sequence>MTIRNYDAEFCGKIPLHNVNLIQPHGYLLVLDPEHLEIVQVSENIAALFNQPLDAIIGTTINDWLDEPLHTERLTGNHFSSQKIPFRLRLADSLFLALIHMKGPYLLVELSPTSEEKSFLEIYQALRYNFAELEQKHDLPTLLSATAHQFQLLSGFDRVMIYQFDENWNGKVVAEANHSGKVSYLGQQFPASDIPKSARELYKKSPYRLIPTSHYEPVKLYPIINPLSMSFVDLSDCHLRSVAPVHLEYLHNMEVDASMSVRLLVNDTLWGLISFHHNTPRYPNFETCCQFELLADFVSKQLANLLNAETFAFNSTISTHKNAILRNLYREVSLEKALFDNEYHLLKLFSAQGAVLIYDNKYYSTGAVPTEEQLQNLVFWLQEKQLEPVFVSNSMTNEFEEAQAYSNMASGLLAIEIDKHKGNYLLCFRSEHPYTIDWGGNPNEAVNFEQDAGTYHPRNSFRIWKQEVKNSSIPWKEEEKEAAHAIRLYVFEYLSKNAQE</sequence>
<keyword evidence="6" id="KW-0418">Kinase</keyword>
<evidence type="ECO:0000256" key="4">
    <source>
        <dbReference type="ARBA" id="ARBA00022679"/>
    </source>
</evidence>
<dbReference type="SUPFAM" id="SSF55781">
    <property type="entry name" value="GAF domain-like"/>
    <property type="match status" value="2"/>
</dbReference>
<evidence type="ECO:0000256" key="2">
    <source>
        <dbReference type="ARBA" id="ARBA00022553"/>
    </source>
</evidence>
<dbReference type="Pfam" id="PF00360">
    <property type="entry name" value="PHY"/>
    <property type="match status" value="1"/>
</dbReference>
<dbReference type="Gene3D" id="3.30.450.40">
    <property type="match status" value="1"/>
</dbReference>
<keyword evidence="2" id="KW-0597">Phosphoprotein</keyword>
<evidence type="ECO:0000313" key="13">
    <source>
        <dbReference type="Proteomes" id="UP001589774"/>
    </source>
</evidence>
<evidence type="ECO:0000256" key="5">
    <source>
        <dbReference type="ARBA" id="ARBA00022741"/>
    </source>
</evidence>
<gene>
    <name evidence="12" type="ORF">ACFFI0_08180</name>
</gene>
<dbReference type="RefSeq" id="WP_130856337.1">
    <property type="nucleotide sequence ID" value="NZ_JBHLWO010000001.1"/>
</dbReference>